<dbReference type="AlphaFoldDB" id="A0A3N0XK96"/>
<accession>A0A3N0XK96</accession>
<gene>
    <name evidence="2" type="ORF">DPX16_3935</name>
</gene>
<evidence type="ECO:0000313" key="3">
    <source>
        <dbReference type="Proteomes" id="UP000281406"/>
    </source>
</evidence>
<name>A0A3N0XK96_ANAGA</name>
<keyword evidence="3" id="KW-1185">Reference proteome</keyword>
<sequence>MEEEMKRPEVKTVSAVEDGEGWEGQLGVQDEEDEGMKEKESELRAGGMWVEDTQERVRDASS</sequence>
<reference evidence="2 3" key="1">
    <citation type="submission" date="2018-10" db="EMBL/GenBank/DDBJ databases">
        <title>Genome assembly for a Yunnan-Guizhou Plateau 3E fish, Anabarilius grahami (Regan), and its evolutionary and genetic applications.</title>
        <authorList>
            <person name="Jiang W."/>
        </authorList>
    </citation>
    <scope>NUCLEOTIDE SEQUENCE [LARGE SCALE GENOMIC DNA]</scope>
    <source>
        <strain evidence="2">AG-KIZ</strain>
        <tissue evidence="2">Muscle</tissue>
    </source>
</reference>
<proteinExistence type="predicted"/>
<dbReference type="Proteomes" id="UP000281406">
    <property type="component" value="Unassembled WGS sequence"/>
</dbReference>
<evidence type="ECO:0000313" key="2">
    <source>
        <dbReference type="EMBL" id="ROI48914.1"/>
    </source>
</evidence>
<dbReference type="EMBL" id="RJVU01071319">
    <property type="protein sequence ID" value="ROI48914.1"/>
    <property type="molecule type" value="Genomic_DNA"/>
</dbReference>
<feature type="compositionally biased region" description="Basic and acidic residues" evidence="1">
    <location>
        <begin position="1"/>
        <end position="10"/>
    </location>
</feature>
<evidence type="ECO:0000256" key="1">
    <source>
        <dbReference type="SAM" id="MobiDB-lite"/>
    </source>
</evidence>
<feature type="region of interest" description="Disordered" evidence="1">
    <location>
        <begin position="1"/>
        <end position="43"/>
    </location>
</feature>
<organism evidence="2 3">
    <name type="scientific">Anabarilius grahami</name>
    <name type="common">Kanglang fish</name>
    <name type="synonym">Barilius grahami</name>
    <dbReference type="NCBI Taxonomy" id="495550"/>
    <lineage>
        <taxon>Eukaryota</taxon>
        <taxon>Metazoa</taxon>
        <taxon>Chordata</taxon>
        <taxon>Craniata</taxon>
        <taxon>Vertebrata</taxon>
        <taxon>Euteleostomi</taxon>
        <taxon>Actinopterygii</taxon>
        <taxon>Neopterygii</taxon>
        <taxon>Teleostei</taxon>
        <taxon>Ostariophysi</taxon>
        <taxon>Cypriniformes</taxon>
        <taxon>Xenocyprididae</taxon>
        <taxon>Xenocypridinae</taxon>
        <taxon>Xenocypridinae incertae sedis</taxon>
        <taxon>Anabarilius</taxon>
    </lineage>
</organism>
<comment type="caution">
    <text evidence="2">The sequence shown here is derived from an EMBL/GenBank/DDBJ whole genome shotgun (WGS) entry which is preliminary data.</text>
</comment>
<protein>
    <submittedName>
        <fullName evidence="2">Uncharacterized protein</fullName>
    </submittedName>
</protein>